<keyword evidence="2" id="KW-1185">Reference proteome</keyword>
<dbReference type="AlphaFoldDB" id="A0A2I0K9R5"/>
<evidence type="ECO:0000313" key="2">
    <source>
        <dbReference type="Proteomes" id="UP000233551"/>
    </source>
</evidence>
<protein>
    <submittedName>
        <fullName evidence="1">Uncharacterized protein</fullName>
    </submittedName>
</protein>
<proteinExistence type="predicted"/>
<gene>
    <name evidence="1" type="ORF">CRG98_014319</name>
</gene>
<dbReference type="Proteomes" id="UP000233551">
    <property type="component" value="Unassembled WGS sequence"/>
</dbReference>
<sequence length="129" mass="14639">MTAVKQEVGGVRRLFRIFNGRIVRRPAVSLETCFCRCFAVSGGLCLDFGLGEAILALGSMYQWPRSAFPLDWRRTVVALDPSVNGAAAGKEMQRRSPWYFDRNFAEEILEVFEKKWKMRRDGASNKGKS</sequence>
<name>A0A2I0K9R5_PUNGR</name>
<comment type="caution">
    <text evidence="1">The sequence shown here is derived from an EMBL/GenBank/DDBJ whole genome shotgun (WGS) entry which is preliminary data.</text>
</comment>
<organism evidence="1 2">
    <name type="scientific">Punica granatum</name>
    <name type="common">Pomegranate</name>
    <dbReference type="NCBI Taxonomy" id="22663"/>
    <lineage>
        <taxon>Eukaryota</taxon>
        <taxon>Viridiplantae</taxon>
        <taxon>Streptophyta</taxon>
        <taxon>Embryophyta</taxon>
        <taxon>Tracheophyta</taxon>
        <taxon>Spermatophyta</taxon>
        <taxon>Magnoliopsida</taxon>
        <taxon>eudicotyledons</taxon>
        <taxon>Gunneridae</taxon>
        <taxon>Pentapetalae</taxon>
        <taxon>rosids</taxon>
        <taxon>malvids</taxon>
        <taxon>Myrtales</taxon>
        <taxon>Lythraceae</taxon>
        <taxon>Punica</taxon>
    </lineage>
</organism>
<evidence type="ECO:0000313" key="1">
    <source>
        <dbReference type="EMBL" id="PKI65281.1"/>
    </source>
</evidence>
<reference evidence="1 2" key="1">
    <citation type="submission" date="2017-11" db="EMBL/GenBank/DDBJ databases">
        <title>De-novo sequencing of pomegranate (Punica granatum L.) genome.</title>
        <authorList>
            <person name="Akparov Z."/>
            <person name="Amiraslanov A."/>
            <person name="Hajiyeva S."/>
            <person name="Abbasov M."/>
            <person name="Kaur K."/>
            <person name="Hamwieh A."/>
            <person name="Solovyev V."/>
            <person name="Salamov A."/>
            <person name="Braich B."/>
            <person name="Kosarev P."/>
            <person name="Mahmoud A."/>
            <person name="Hajiyev E."/>
            <person name="Babayeva S."/>
            <person name="Izzatullayeva V."/>
            <person name="Mammadov A."/>
            <person name="Mammadov A."/>
            <person name="Sharifova S."/>
            <person name="Ojaghi J."/>
            <person name="Eynullazada K."/>
            <person name="Bayramov B."/>
            <person name="Abdulazimova A."/>
            <person name="Shahmuradov I."/>
        </authorList>
    </citation>
    <scope>NUCLEOTIDE SEQUENCE [LARGE SCALE GENOMIC DNA]</scope>
    <source>
        <strain evidence="2">cv. AG2017</strain>
        <tissue evidence="1">Leaf</tissue>
    </source>
</reference>
<dbReference type="EMBL" id="PGOL01000761">
    <property type="protein sequence ID" value="PKI65281.1"/>
    <property type="molecule type" value="Genomic_DNA"/>
</dbReference>
<accession>A0A2I0K9R5</accession>